<comment type="cofactor">
    <cofactor evidence="1">
        <name>Zn(2+)</name>
        <dbReference type="ChEBI" id="CHEBI:29105"/>
    </cofactor>
</comment>
<dbReference type="PANTHER" id="PTHR12589:SF7">
    <property type="entry name" value="6-PYRUVOYL TETRAHYDROBIOPTERIN SYNTHASE"/>
    <property type="match status" value="1"/>
</dbReference>
<dbReference type="PANTHER" id="PTHR12589">
    <property type="entry name" value="PYRUVOYL TETRAHYDROBIOPTERIN SYNTHASE"/>
    <property type="match status" value="1"/>
</dbReference>
<protein>
    <recommendedName>
        <fullName evidence="6">6-carboxy-5,6,7,8-tetrahydropterin synthase</fullName>
    </recommendedName>
</protein>
<keyword evidence="2" id="KW-0479">Metal-binding</keyword>
<accession>X1FS49</accession>
<keyword evidence="3" id="KW-0862">Zinc</keyword>
<evidence type="ECO:0008006" key="6">
    <source>
        <dbReference type="Google" id="ProtNLM"/>
    </source>
</evidence>
<evidence type="ECO:0000256" key="4">
    <source>
        <dbReference type="ARBA" id="ARBA00023239"/>
    </source>
</evidence>
<dbReference type="GO" id="GO:0046872">
    <property type="term" value="F:metal ion binding"/>
    <property type="evidence" value="ECO:0007669"/>
    <property type="project" value="UniProtKB-KW"/>
</dbReference>
<dbReference type="Gene3D" id="3.30.479.10">
    <property type="entry name" value="6-pyruvoyl tetrahydropterin synthase/QueD"/>
    <property type="match status" value="1"/>
</dbReference>
<comment type="caution">
    <text evidence="5">The sequence shown here is derived from an EMBL/GenBank/DDBJ whole genome shotgun (WGS) entry which is preliminary data.</text>
</comment>
<dbReference type="Pfam" id="PF01242">
    <property type="entry name" value="PTPS"/>
    <property type="match status" value="1"/>
</dbReference>
<dbReference type="AlphaFoldDB" id="X1FS49"/>
<proteinExistence type="predicted"/>
<dbReference type="InterPro" id="IPR007115">
    <property type="entry name" value="6-PTP_synth/QueD"/>
</dbReference>
<gene>
    <name evidence="5" type="ORF">S03H2_23678</name>
</gene>
<evidence type="ECO:0000256" key="2">
    <source>
        <dbReference type="ARBA" id="ARBA00022723"/>
    </source>
</evidence>
<reference evidence="5" key="1">
    <citation type="journal article" date="2014" name="Front. Microbiol.">
        <title>High frequency of phylogenetically diverse reductive dehalogenase-homologous genes in deep subseafloor sedimentary metagenomes.</title>
        <authorList>
            <person name="Kawai M."/>
            <person name="Futagami T."/>
            <person name="Toyoda A."/>
            <person name="Takaki Y."/>
            <person name="Nishi S."/>
            <person name="Hori S."/>
            <person name="Arai W."/>
            <person name="Tsubouchi T."/>
            <person name="Morono Y."/>
            <person name="Uchiyama I."/>
            <person name="Ito T."/>
            <person name="Fujiyama A."/>
            <person name="Inagaki F."/>
            <person name="Takami H."/>
        </authorList>
    </citation>
    <scope>NUCLEOTIDE SEQUENCE</scope>
    <source>
        <strain evidence="5">Expedition CK06-06</strain>
    </source>
</reference>
<organism evidence="5">
    <name type="scientific">marine sediment metagenome</name>
    <dbReference type="NCBI Taxonomy" id="412755"/>
    <lineage>
        <taxon>unclassified sequences</taxon>
        <taxon>metagenomes</taxon>
        <taxon>ecological metagenomes</taxon>
    </lineage>
</organism>
<evidence type="ECO:0000313" key="5">
    <source>
        <dbReference type="EMBL" id="GAH32189.1"/>
    </source>
</evidence>
<dbReference type="SUPFAM" id="SSF55620">
    <property type="entry name" value="Tetrahydrobiopterin biosynthesis enzymes-like"/>
    <property type="match status" value="1"/>
</dbReference>
<dbReference type="PIRSF" id="PIRSF006113">
    <property type="entry name" value="PTP_synth"/>
    <property type="match status" value="1"/>
</dbReference>
<dbReference type="GO" id="GO:0016829">
    <property type="term" value="F:lyase activity"/>
    <property type="evidence" value="ECO:0007669"/>
    <property type="project" value="UniProtKB-KW"/>
</dbReference>
<name>X1FS49_9ZZZZ</name>
<evidence type="ECO:0000256" key="1">
    <source>
        <dbReference type="ARBA" id="ARBA00001947"/>
    </source>
</evidence>
<dbReference type="EMBL" id="BARU01012985">
    <property type="protein sequence ID" value="GAH32189.1"/>
    <property type="molecule type" value="Genomic_DNA"/>
</dbReference>
<keyword evidence="4" id="KW-0456">Lyase</keyword>
<dbReference type="InterPro" id="IPR038418">
    <property type="entry name" value="6-PTP_synth/QueD_sf"/>
</dbReference>
<evidence type="ECO:0000256" key="3">
    <source>
        <dbReference type="ARBA" id="ARBA00022833"/>
    </source>
</evidence>
<sequence length="115" mass="13335">MSWTLKVKDRFQAAHFLKGYGGKCEKMHGHTFHVEVNVVVTELDKTGIGIDFTEIKQKLSEFLPDHTLLNEIYDFNPSAENLARHFFFELKKHFPVKEVTVWESEDASATYSENN</sequence>